<dbReference type="PANTHER" id="PTHR34482">
    <property type="entry name" value="DNA DAMAGE-INDUCIBLE PROTEIN 1-LIKE"/>
    <property type="match status" value="1"/>
</dbReference>
<feature type="region of interest" description="Disordered" evidence="1">
    <location>
        <begin position="132"/>
        <end position="198"/>
    </location>
</feature>
<protein>
    <submittedName>
        <fullName evidence="2">Gag-Pol polyprotein</fullName>
    </submittedName>
</protein>
<dbReference type="PANTHER" id="PTHR34482:SF36">
    <property type="entry name" value="RETROTRANSPOSON GAG DOMAIN-CONTAINING PROTEIN"/>
    <property type="match status" value="1"/>
</dbReference>
<evidence type="ECO:0000313" key="3">
    <source>
        <dbReference type="Proteomes" id="UP000325315"/>
    </source>
</evidence>
<feature type="compositionally biased region" description="Polar residues" evidence="1">
    <location>
        <begin position="168"/>
        <end position="182"/>
    </location>
</feature>
<name>A0A5B6WGQ5_9ROSI</name>
<dbReference type="AlphaFoldDB" id="A0A5B6WGQ5"/>
<gene>
    <name evidence="2" type="ORF">EPI10_020947</name>
</gene>
<accession>A0A5B6WGQ5</accession>
<evidence type="ECO:0000256" key="1">
    <source>
        <dbReference type="SAM" id="MobiDB-lite"/>
    </source>
</evidence>
<dbReference type="OrthoDB" id="2272416at2759"/>
<sequence length="198" mass="22862">MEATSEDDAEKAEFWLENTIQVFDEMSLNPEECIKCVVSLLRNASYQWYKTLIFVVPKERGRMSVTEYEREFVRLSQYAQECVSTEAIMCKRFEDGLNEDIHLLVGILERKEFVVLVGRAYKAKALGKDKRKAKSEVRNARKRFSSKSFQSTSKKFRDEHSRSRINMGHSNPRNRARPQSISKAPATSIARVGNVQSE</sequence>
<comment type="caution">
    <text evidence="2">The sequence shown here is derived from an EMBL/GenBank/DDBJ whole genome shotgun (WGS) entry which is preliminary data.</text>
</comment>
<organism evidence="2 3">
    <name type="scientific">Gossypium australe</name>
    <dbReference type="NCBI Taxonomy" id="47621"/>
    <lineage>
        <taxon>Eukaryota</taxon>
        <taxon>Viridiplantae</taxon>
        <taxon>Streptophyta</taxon>
        <taxon>Embryophyta</taxon>
        <taxon>Tracheophyta</taxon>
        <taxon>Spermatophyta</taxon>
        <taxon>Magnoliopsida</taxon>
        <taxon>eudicotyledons</taxon>
        <taxon>Gunneridae</taxon>
        <taxon>Pentapetalae</taxon>
        <taxon>rosids</taxon>
        <taxon>malvids</taxon>
        <taxon>Malvales</taxon>
        <taxon>Malvaceae</taxon>
        <taxon>Malvoideae</taxon>
        <taxon>Gossypium</taxon>
    </lineage>
</organism>
<proteinExistence type="predicted"/>
<dbReference type="Proteomes" id="UP000325315">
    <property type="component" value="Unassembled WGS sequence"/>
</dbReference>
<evidence type="ECO:0000313" key="2">
    <source>
        <dbReference type="EMBL" id="KAA3480524.1"/>
    </source>
</evidence>
<keyword evidence="3" id="KW-1185">Reference proteome</keyword>
<dbReference type="EMBL" id="SMMG02000003">
    <property type="protein sequence ID" value="KAA3480524.1"/>
    <property type="molecule type" value="Genomic_DNA"/>
</dbReference>
<reference evidence="3" key="1">
    <citation type="journal article" date="2019" name="Plant Biotechnol. J.">
        <title>Genome sequencing of the Australian wild diploid species Gossypium australe highlights disease resistance and delayed gland morphogenesis.</title>
        <authorList>
            <person name="Cai Y."/>
            <person name="Cai X."/>
            <person name="Wang Q."/>
            <person name="Wang P."/>
            <person name="Zhang Y."/>
            <person name="Cai C."/>
            <person name="Xu Y."/>
            <person name="Wang K."/>
            <person name="Zhou Z."/>
            <person name="Wang C."/>
            <person name="Geng S."/>
            <person name="Li B."/>
            <person name="Dong Q."/>
            <person name="Hou Y."/>
            <person name="Wang H."/>
            <person name="Ai P."/>
            <person name="Liu Z."/>
            <person name="Yi F."/>
            <person name="Sun M."/>
            <person name="An G."/>
            <person name="Cheng J."/>
            <person name="Zhang Y."/>
            <person name="Shi Q."/>
            <person name="Xie Y."/>
            <person name="Shi X."/>
            <person name="Chang Y."/>
            <person name="Huang F."/>
            <person name="Chen Y."/>
            <person name="Hong S."/>
            <person name="Mi L."/>
            <person name="Sun Q."/>
            <person name="Zhang L."/>
            <person name="Zhou B."/>
            <person name="Peng R."/>
            <person name="Zhang X."/>
            <person name="Liu F."/>
        </authorList>
    </citation>
    <scope>NUCLEOTIDE SEQUENCE [LARGE SCALE GENOMIC DNA]</scope>
    <source>
        <strain evidence="3">cv. PA1801</strain>
    </source>
</reference>